<protein>
    <submittedName>
        <fullName evidence="4">DUF4114 domain-containing protein</fullName>
    </submittedName>
</protein>
<evidence type="ECO:0000259" key="3">
    <source>
        <dbReference type="Pfam" id="PF13448"/>
    </source>
</evidence>
<dbReference type="OrthoDB" id="7156875at2"/>
<feature type="domain" description="DUF4114" evidence="3">
    <location>
        <begin position="497"/>
        <end position="523"/>
    </location>
</feature>
<dbReference type="InterPro" id="IPR028994">
    <property type="entry name" value="Integrin_alpha_N"/>
</dbReference>
<dbReference type="Pfam" id="PF13448">
    <property type="entry name" value="DUF4114"/>
    <property type="match status" value="1"/>
</dbReference>
<feature type="region of interest" description="Disordered" evidence="1">
    <location>
        <begin position="39"/>
        <end position="58"/>
    </location>
</feature>
<dbReference type="RefSeq" id="WP_141644025.1">
    <property type="nucleotide sequence ID" value="NZ_VIFM01000073.1"/>
</dbReference>
<accession>A0A540WZ22</accession>
<proteinExistence type="predicted"/>
<sequence length="1440" mass="155332">MHTLIQSLAVLLVLATSSALAQQATNLCESHLDQDRQAGFKGPGSGYGSMSGGTNPNKDPILIRNPGTTNAYLQLNTNQVELNAEQIAFPFDQRVTISYVFESAGASHALGYLYLDDAINEGYVNAAGDLLDANANGILDLHEALFNVQSTDSADKYVGPRTGGGNPDRRCTTTFTDLSGKTYYEPEIAMRADCLATYAHLTGANRIADARPGQTGNLMTTEAVGRLHGNGNAAADDYSDKGLFPRIPNLLEPKDVANGGEGIGQMVFLLADDDNGLTTYGNLAPVTDIEPNGDDGVPDYDVSRYDNRGVVRGTNPDPGLTTNDRTVDLGEIKGGRELVFFLVVYYSSGHSPGPNGNGTVFPCLKQDANGKCLLHLRSPISVFFSKAAWNLDQNGEDNNVVAARNIGCPYEAGCNRDNPDGDPDDACSVAGATPPQRLCGWLDGPKTQVGTSLHRLRTEATYNFLDMPMERVVVTRPSGTTRNPMPHVIVGAPSTDRYRWILGFEDIPGGGDRDFNDVVFVINKVNGGVVNSGDMSGGNTTDGDISPQFAEDFLITRVRFTREDDVLPAPPRSSPSCRTVGTSCWTEKSANACSRPNSPPPTIQYSIAVDCNICTSGANATCTPNLTPQWIPVQFDTPTQRTKELDMLELGFTGSQLCWKVNITSPNEDCVPVINNVNVGYQAVRAGSYSRSSPSTVGNAIVWGVNETPGKAWGKNWPGDGLPEAAVRAYDGRKDFSVRGRLYFRSLYDPEVPTVTKVVQRWDAGRVMAMSFRGSDNPLNRTLITMASNGDRTTISDQLDDDASTSPLFPDSLCDVYANGRYVYDLNFDDKCGTPSITLPLSKRITDETNDRNFLREWIYGWEDRHGPGPSNVKRPWAMGGINLSTVAIAVPPYLDTWFQNARASERDDYRRNFMERLKNRPTLAYVGTMNGFLHAFESGEFRNSAEDECADGFQLRGYFNPTGAACVDPVTPRNYGSGEEKFAYLPRLLLNRYINNYVQHVSLANPPRPQMDASPTIANVDFGIPGQPAWTPRTIESKTEGAKTVLVSASGRNSPAVFALDITNPDATYFPTPLWEFNLADSTILNFFTNAANNNAAVQLPDGTGSRHAPSVARLSWGSGTEGVWTAIVGTDYNPSASRAGALYLLNMKTGQPLNFGNGASGQYAGVITLDDGSGVAAESALVDLNRDGNYDVIYVPTTAGNVYRINLEDISTARRAGRKVETCKVASASVAATDDTSANNPANTAHFQQIYSNIAVRVVRDAAEPVVRFYFGTADNPDEYGDGPANKAGYRYHLMAFEDTDPDGSEACELLEPLWMEPLDPGQAVWGGVSLSGDKVYATTAVGASADLCNLSETDSGKFYQASQVPDANGEVGLAGTSLEGHGVSAPVVHDQHLFVLTATGQMKMVGDDKWNNGAANPGATRSRILVYDPIPDGRLPR</sequence>
<evidence type="ECO:0000256" key="1">
    <source>
        <dbReference type="SAM" id="MobiDB-lite"/>
    </source>
</evidence>
<keyword evidence="5" id="KW-1185">Reference proteome</keyword>
<dbReference type="EMBL" id="VIFM01000073">
    <property type="protein sequence ID" value="TQF14251.1"/>
    <property type="molecule type" value="Genomic_DNA"/>
</dbReference>
<feature type="chain" id="PRO_5021780290" evidence="2">
    <location>
        <begin position="22"/>
        <end position="1440"/>
    </location>
</feature>
<reference evidence="4 5" key="1">
    <citation type="submission" date="2019-06" db="EMBL/GenBank/DDBJ databases">
        <authorList>
            <person name="Livingstone P."/>
            <person name="Whitworth D."/>
        </authorList>
    </citation>
    <scope>NUCLEOTIDE SEQUENCE [LARGE SCALE GENOMIC DNA]</scope>
    <source>
        <strain evidence="4 5">AM401</strain>
    </source>
</reference>
<dbReference type="Proteomes" id="UP000315369">
    <property type="component" value="Unassembled WGS sequence"/>
</dbReference>
<gene>
    <name evidence="4" type="ORF">FJV41_19560</name>
</gene>
<dbReference type="SUPFAM" id="SSF69318">
    <property type="entry name" value="Integrin alpha N-terminal domain"/>
    <property type="match status" value="1"/>
</dbReference>
<organism evidence="4 5">
    <name type="scientific">Myxococcus llanfairpwllgwyngyllgogerychwyrndrobwllllantysiliogogogochensis</name>
    <dbReference type="NCBI Taxonomy" id="2590453"/>
    <lineage>
        <taxon>Bacteria</taxon>
        <taxon>Pseudomonadati</taxon>
        <taxon>Myxococcota</taxon>
        <taxon>Myxococcia</taxon>
        <taxon>Myxococcales</taxon>
        <taxon>Cystobacterineae</taxon>
        <taxon>Myxococcaceae</taxon>
        <taxon>Myxococcus</taxon>
    </lineage>
</organism>
<dbReference type="InterPro" id="IPR025193">
    <property type="entry name" value="DUF4114"/>
</dbReference>
<feature type="compositionally biased region" description="Gly residues" evidence="1">
    <location>
        <begin position="41"/>
        <end position="51"/>
    </location>
</feature>
<keyword evidence="2" id="KW-0732">Signal</keyword>
<feature type="signal peptide" evidence="2">
    <location>
        <begin position="1"/>
        <end position="21"/>
    </location>
</feature>
<evidence type="ECO:0000313" key="5">
    <source>
        <dbReference type="Proteomes" id="UP000315369"/>
    </source>
</evidence>
<evidence type="ECO:0000313" key="4">
    <source>
        <dbReference type="EMBL" id="TQF14251.1"/>
    </source>
</evidence>
<evidence type="ECO:0000256" key="2">
    <source>
        <dbReference type="SAM" id="SignalP"/>
    </source>
</evidence>
<name>A0A540WZ22_9BACT</name>
<comment type="caution">
    <text evidence="4">The sequence shown here is derived from an EMBL/GenBank/DDBJ whole genome shotgun (WGS) entry which is preliminary data.</text>
</comment>